<dbReference type="Gene3D" id="3.20.20.150">
    <property type="entry name" value="Divalent-metal-dependent TIM barrel enzymes"/>
    <property type="match status" value="1"/>
</dbReference>
<gene>
    <name evidence="4" type="ORF">JK635_21170</name>
</gene>
<reference evidence="4 5" key="1">
    <citation type="submission" date="2021-01" db="EMBL/GenBank/DDBJ databases">
        <title>Genome public.</title>
        <authorList>
            <person name="Liu C."/>
            <person name="Sun Q."/>
        </authorList>
    </citation>
    <scope>NUCLEOTIDE SEQUENCE [LARGE SCALE GENOMIC DNA]</scope>
    <source>
        <strain evidence="4 5">YIM B02564</strain>
    </source>
</reference>
<keyword evidence="5" id="KW-1185">Reference proteome</keyword>
<dbReference type="RefSeq" id="WP_202655913.1">
    <property type="nucleotide sequence ID" value="NZ_JAESWB010000362.1"/>
</dbReference>
<dbReference type="Proteomes" id="UP000623967">
    <property type="component" value="Unassembled WGS sequence"/>
</dbReference>
<dbReference type="SUPFAM" id="SSF51658">
    <property type="entry name" value="Xylose isomerase-like"/>
    <property type="match status" value="1"/>
</dbReference>
<dbReference type="EMBL" id="JAESWB010000362">
    <property type="protein sequence ID" value="MBL4954672.1"/>
    <property type="molecule type" value="Genomic_DNA"/>
</dbReference>
<sequence length="259" mass="29470">MVKQPFLNNMAINLSTIFTEVPFLARFGKVRDYGFSTVECQFPYDYSVAEIRQELERHRLSLVLINLPAGKWQAGERGLAVDPARIPEFKESVRLGIRYATALKVPRIHCMAGVVAETADLTAAKQVYIENLRYVAKEAATCGLTILIEPINRFDMPGYFLNDIQQAKAILDEVNWPNVRLQFDFYHIERIYGNALAVFQQYASLCDHVQIADVPGRHEPGTGEMDYQAIFDYLSSHYNGYIGLEYTPLGKSEASFKWL</sequence>
<keyword evidence="1 2" id="KW-0413">Isomerase</keyword>
<comment type="caution">
    <text evidence="4">The sequence shown here is derived from an EMBL/GenBank/DDBJ whole genome shotgun (WGS) entry which is preliminary data.</text>
</comment>
<evidence type="ECO:0000259" key="3">
    <source>
        <dbReference type="Pfam" id="PF01261"/>
    </source>
</evidence>
<evidence type="ECO:0000256" key="2">
    <source>
        <dbReference type="PIRNR" id="PIRNR006241"/>
    </source>
</evidence>
<evidence type="ECO:0000313" key="4">
    <source>
        <dbReference type="EMBL" id="MBL4954672.1"/>
    </source>
</evidence>
<dbReference type="PIRSF" id="PIRSF006241">
    <property type="entry name" value="HyI"/>
    <property type="match status" value="1"/>
</dbReference>
<proteinExistence type="inferred from homology"/>
<dbReference type="InterPro" id="IPR050417">
    <property type="entry name" value="Sugar_Epim/Isomerase"/>
</dbReference>
<dbReference type="InterPro" id="IPR013022">
    <property type="entry name" value="Xyl_isomerase-like_TIM-brl"/>
</dbReference>
<evidence type="ECO:0000313" key="5">
    <source>
        <dbReference type="Proteomes" id="UP000623967"/>
    </source>
</evidence>
<organism evidence="4 5">
    <name type="scientific">Neobacillus paridis</name>
    <dbReference type="NCBI Taxonomy" id="2803862"/>
    <lineage>
        <taxon>Bacteria</taxon>
        <taxon>Bacillati</taxon>
        <taxon>Bacillota</taxon>
        <taxon>Bacilli</taxon>
        <taxon>Bacillales</taxon>
        <taxon>Bacillaceae</taxon>
        <taxon>Neobacillus</taxon>
    </lineage>
</organism>
<dbReference type="InterPro" id="IPR036237">
    <property type="entry name" value="Xyl_isomerase-like_sf"/>
</dbReference>
<accession>A0ABS1TTN0</accession>
<protein>
    <submittedName>
        <fullName evidence="4">TIM barrel protein</fullName>
    </submittedName>
</protein>
<dbReference type="PANTHER" id="PTHR43489:SF6">
    <property type="entry name" value="HYDROXYPYRUVATE ISOMERASE-RELATED"/>
    <property type="match status" value="1"/>
</dbReference>
<dbReference type="PANTHER" id="PTHR43489">
    <property type="entry name" value="ISOMERASE"/>
    <property type="match status" value="1"/>
</dbReference>
<dbReference type="InterPro" id="IPR026040">
    <property type="entry name" value="HyI-like"/>
</dbReference>
<comment type="similarity">
    <text evidence="2">Belongs to the hyi family.</text>
</comment>
<dbReference type="Pfam" id="PF01261">
    <property type="entry name" value="AP_endonuc_2"/>
    <property type="match status" value="1"/>
</dbReference>
<evidence type="ECO:0000256" key="1">
    <source>
        <dbReference type="ARBA" id="ARBA00023235"/>
    </source>
</evidence>
<feature type="domain" description="Xylose isomerase-like TIM barrel" evidence="3">
    <location>
        <begin position="29"/>
        <end position="259"/>
    </location>
</feature>
<name>A0ABS1TTN0_9BACI</name>